<comment type="caution">
    <text evidence="9">The sequence shown here is derived from an EMBL/GenBank/DDBJ whole genome shotgun (WGS) entry which is preliminary data.</text>
</comment>
<protein>
    <submittedName>
        <fullName evidence="9">ComEC/Rec2 family competence protein</fullName>
    </submittedName>
</protein>
<dbReference type="Pfam" id="PF03772">
    <property type="entry name" value="Competence"/>
    <property type="match status" value="1"/>
</dbReference>
<evidence type="ECO:0000256" key="2">
    <source>
        <dbReference type="ARBA" id="ARBA00022475"/>
    </source>
</evidence>
<evidence type="ECO:0000256" key="1">
    <source>
        <dbReference type="ARBA" id="ARBA00004651"/>
    </source>
</evidence>
<evidence type="ECO:0000256" key="4">
    <source>
        <dbReference type="ARBA" id="ARBA00022989"/>
    </source>
</evidence>
<name>A0A8J7IEG1_9FLAO</name>
<dbReference type="PANTHER" id="PTHR30619">
    <property type="entry name" value="DNA INTERNALIZATION/COMPETENCE PROTEIN COMEC/REC2"/>
    <property type="match status" value="1"/>
</dbReference>
<dbReference type="Pfam" id="PF13567">
    <property type="entry name" value="DUF4131"/>
    <property type="match status" value="1"/>
</dbReference>
<feature type="transmembrane region" description="Helical" evidence="6">
    <location>
        <begin position="417"/>
        <end position="444"/>
    </location>
</feature>
<feature type="domain" description="DUF4131" evidence="8">
    <location>
        <begin position="29"/>
        <end position="194"/>
    </location>
</feature>
<keyword evidence="4 6" id="KW-1133">Transmembrane helix</keyword>
<dbReference type="AlphaFoldDB" id="A0A8J7IEG1"/>
<dbReference type="PANTHER" id="PTHR30619:SF1">
    <property type="entry name" value="RECOMBINATION PROTEIN 2"/>
    <property type="match status" value="1"/>
</dbReference>
<dbReference type="InterPro" id="IPR052159">
    <property type="entry name" value="Competence_DNA_uptake"/>
</dbReference>
<proteinExistence type="predicted"/>
<feature type="transmembrane region" description="Helical" evidence="6">
    <location>
        <begin position="289"/>
        <end position="306"/>
    </location>
</feature>
<evidence type="ECO:0000313" key="9">
    <source>
        <dbReference type="EMBL" id="MBJ6366482.1"/>
    </source>
</evidence>
<evidence type="ECO:0000256" key="6">
    <source>
        <dbReference type="SAM" id="Phobius"/>
    </source>
</evidence>
<feature type="transmembrane region" description="Helical" evidence="6">
    <location>
        <begin position="476"/>
        <end position="498"/>
    </location>
</feature>
<feature type="transmembrane region" description="Helical" evidence="6">
    <location>
        <begin position="57"/>
        <end position="78"/>
    </location>
</feature>
<dbReference type="GO" id="GO:0005886">
    <property type="term" value="C:plasma membrane"/>
    <property type="evidence" value="ECO:0007669"/>
    <property type="project" value="UniProtKB-SubCell"/>
</dbReference>
<gene>
    <name evidence="9" type="ORF">JF259_00135</name>
</gene>
<evidence type="ECO:0000259" key="7">
    <source>
        <dbReference type="Pfam" id="PF03772"/>
    </source>
</evidence>
<accession>A0A8J7IEG1</accession>
<feature type="transmembrane region" description="Helical" evidence="6">
    <location>
        <begin position="7"/>
        <end position="25"/>
    </location>
</feature>
<dbReference type="EMBL" id="JAELVQ010000001">
    <property type="protein sequence ID" value="MBJ6366482.1"/>
    <property type="molecule type" value="Genomic_DNA"/>
</dbReference>
<keyword evidence="3 6" id="KW-0812">Transmembrane</keyword>
<dbReference type="InterPro" id="IPR004477">
    <property type="entry name" value="ComEC_N"/>
</dbReference>
<organism evidence="9 10">
    <name type="scientific">Snuella sedimenti</name>
    <dbReference type="NCBI Taxonomy" id="2798802"/>
    <lineage>
        <taxon>Bacteria</taxon>
        <taxon>Pseudomonadati</taxon>
        <taxon>Bacteroidota</taxon>
        <taxon>Flavobacteriia</taxon>
        <taxon>Flavobacteriales</taxon>
        <taxon>Flavobacteriaceae</taxon>
        <taxon>Snuella</taxon>
    </lineage>
</organism>
<evidence type="ECO:0000313" key="10">
    <source>
        <dbReference type="Proteomes" id="UP000610931"/>
    </source>
</evidence>
<dbReference type="InterPro" id="IPR025405">
    <property type="entry name" value="DUF4131"/>
</dbReference>
<feature type="transmembrane region" description="Helical" evidence="6">
    <location>
        <begin position="335"/>
        <end position="354"/>
    </location>
</feature>
<evidence type="ECO:0000256" key="5">
    <source>
        <dbReference type="ARBA" id="ARBA00023136"/>
    </source>
</evidence>
<dbReference type="RefSeq" id="WP_199111845.1">
    <property type="nucleotide sequence ID" value="NZ_JAELVQ010000001.1"/>
</dbReference>
<evidence type="ECO:0000259" key="8">
    <source>
        <dbReference type="Pfam" id="PF13567"/>
    </source>
</evidence>
<sequence>MKLLNFTIIKLTCCLITGILIGYALSLSIAISLMLTLTLLGALIIIYFIIKNRFTRTIWFGSVTFLLMIAIGILTINFNNPQFNTDHYSKYIRTKEDSLQTITFKVREVLKPTNYHEKYIVEILKIDSTGVKGKSLLNIEKDSVSHKLKVDDILISRTNFKTIPKPLNPYQFNYRSYLKKKYIYHQIFTNKKWLLPVRSKPHTLLGIANSIREHINTKLKAYTFKPGELAIINALLLGQRQDIDDSIYSDYVNAGAIHILAVSGLHVGIILLILSFILKPLETFKHGKLAKTVILVCILWCFAIIAGLSASVTRAVTMFSIVAIAINLKRPTNIFNTLAISMFIILLIKPMFLFDVGFQLSYLAVFSIVSIDPLLYKLWQPRYRIIDTLWHTLTVTLSAQLGILPLSLFYFHQFPGLFFVSNLVIVPFLGIILGLGILLIVMALLNILPDFYASLFANMIDFMNRFVRFLSQQDRFIITSISFNFLFLICAYFLLIALINSFCKRTYKRFVWLLTAIACFQLSYIYTTYNIPKHQFVIFHKSRQTLLANTLKNKTIIAHDIKNTPSPSIKPIADYTTGSHIDELETDSLQSVYILNNKILLVIDSLSVYNIKSFKPDYVLLRQSPQLNLNRLIDSLNPKYIIADGSNYKSYTAHWKHICKKRKLPFHNTGKKGAFIINY</sequence>
<dbReference type="Proteomes" id="UP000610931">
    <property type="component" value="Unassembled WGS sequence"/>
</dbReference>
<feature type="domain" description="ComEC/Rec2-related protein" evidence="7">
    <location>
        <begin position="235"/>
        <end position="499"/>
    </location>
</feature>
<keyword evidence="5 6" id="KW-0472">Membrane</keyword>
<keyword evidence="2" id="KW-1003">Cell membrane</keyword>
<evidence type="ECO:0000256" key="3">
    <source>
        <dbReference type="ARBA" id="ARBA00022692"/>
    </source>
</evidence>
<comment type="subcellular location">
    <subcellularLocation>
        <location evidence="1">Cell membrane</location>
        <topology evidence="1">Multi-pass membrane protein</topology>
    </subcellularLocation>
</comment>
<keyword evidence="10" id="KW-1185">Reference proteome</keyword>
<feature type="transmembrane region" description="Helical" evidence="6">
    <location>
        <begin position="388"/>
        <end position="411"/>
    </location>
</feature>
<reference evidence="9" key="1">
    <citation type="submission" date="2020-12" db="EMBL/GenBank/DDBJ databases">
        <title>Snuella sp. nov., isolated from sediment in Incheon.</title>
        <authorList>
            <person name="Kim W."/>
        </authorList>
    </citation>
    <scope>NUCLEOTIDE SEQUENCE</scope>
    <source>
        <strain evidence="9">CAU 1569</strain>
    </source>
</reference>
<feature type="transmembrane region" description="Helical" evidence="6">
    <location>
        <begin position="256"/>
        <end position="277"/>
    </location>
</feature>
<feature type="transmembrane region" description="Helical" evidence="6">
    <location>
        <begin position="510"/>
        <end position="529"/>
    </location>
</feature>
<dbReference type="NCBIfam" id="TIGR00360">
    <property type="entry name" value="ComEC_N-term"/>
    <property type="match status" value="1"/>
</dbReference>